<gene>
    <name evidence="1" type="ORF">DPM33_14340</name>
</gene>
<dbReference type="AlphaFoldDB" id="A0A330HR25"/>
<evidence type="ECO:0000313" key="2">
    <source>
        <dbReference type="Proteomes" id="UP000251558"/>
    </source>
</evidence>
<proteinExistence type="predicted"/>
<dbReference type="OrthoDB" id="8421784at2"/>
<sequence>MDARCPYVQTCQVLGFAQLQTEGDSEAAAPKRCAFFLELRHCLPQFRTENRFALFLELL</sequence>
<dbReference type="Proteomes" id="UP000251558">
    <property type="component" value="Unassembled WGS sequence"/>
</dbReference>
<accession>A0A330HR25</accession>
<evidence type="ECO:0000313" key="1">
    <source>
        <dbReference type="EMBL" id="RAZ90022.1"/>
    </source>
</evidence>
<organism evidence="1 2">
    <name type="scientific">Mesorhizobium hawassense</name>
    <dbReference type="NCBI Taxonomy" id="1209954"/>
    <lineage>
        <taxon>Bacteria</taxon>
        <taxon>Pseudomonadati</taxon>
        <taxon>Pseudomonadota</taxon>
        <taxon>Alphaproteobacteria</taxon>
        <taxon>Hyphomicrobiales</taxon>
        <taxon>Phyllobacteriaceae</taxon>
        <taxon>Mesorhizobium</taxon>
    </lineage>
</organism>
<keyword evidence="2" id="KW-1185">Reference proteome</keyword>
<name>A0A330HR25_9HYPH</name>
<protein>
    <submittedName>
        <fullName evidence="1">Uncharacterized protein</fullName>
    </submittedName>
</protein>
<dbReference type="EMBL" id="QMBP01000006">
    <property type="protein sequence ID" value="RAZ90022.1"/>
    <property type="molecule type" value="Genomic_DNA"/>
</dbReference>
<comment type="caution">
    <text evidence="1">The sequence shown here is derived from an EMBL/GenBank/DDBJ whole genome shotgun (WGS) entry which is preliminary data.</text>
</comment>
<reference evidence="1 2" key="1">
    <citation type="submission" date="2018-07" db="EMBL/GenBank/DDBJ databases">
        <title>Diversity of Mesorhizobium strains in Brazil.</title>
        <authorList>
            <person name="Helene L.C.F."/>
            <person name="Dall'Agnol R."/>
            <person name="Delamuta J.R.M."/>
            <person name="Hungria M."/>
        </authorList>
    </citation>
    <scope>NUCLEOTIDE SEQUENCE [LARGE SCALE GENOMIC DNA]</scope>
    <source>
        <strain evidence="1 2">AC99b</strain>
    </source>
</reference>